<organism evidence="8 9">
    <name type="scientific">Polypedilum vanderplanki</name>
    <name type="common">Sleeping chironomid midge</name>
    <dbReference type="NCBI Taxonomy" id="319348"/>
    <lineage>
        <taxon>Eukaryota</taxon>
        <taxon>Metazoa</taxon>
        <taxon>Ecdysozoa</taxon>
        <taxon>Arthropoda</taxon>
        <taxon>Hexapoda</taxon>
        <taxon>Insecta</taxon>
        <taxon>Pterygota</taxon>
        <taxon>Neoptera</taxon>
        <taxon>Endopterygota</taxon>
        <taxon>Diptera</taxon>
        <taxon>Nematocera</taxon>
        <taxon>Chironomoidea</taxon>
        <taxon>Chironomidae</taxon>
        <taxon>Chironominae</taxon>
        <taxon>Polypedilum</taxon>
        <taxon>Polypedilum</taxon>
    </lineage>
</organism>
<evidence type="ECO:0000313" key="8">
    <source>
        <dbReference type="EMBL" id="KAG5674622.1"/>
    </source>
</evidence>
<dbReference type="InterPro" id="IPR008253">
    <property type="entry name" value="Marvel"/>
</dbReference>
<name>A0A9J6BZI7_POLVA</name>
<feature type="transmembrane region" description="Helical" evidence="6">
    <location>
        <begin position="115"/>
        <end position="133"/>
    </location>
</feature>
<gene>
    <name evidence="8" type="ORF">PVAND_004576</name>
</gene>
<dbReference type="AlphaFoldDB" id="A0A9J6BZI7"/>
<dbReference type="Proteomes" id="UP001107558">
    <property type="component" value="Chromosome 2"/>
</dbReference>
<accession>A0A9J6BZI7</accession>
<dbReference type="PANTHER" id="PTHR22776:SF49">
    <property type="entry name" value="MARVEL DOMAIN-CONTAINING PROTEIN"/>
    <property type="match status" value="1"/>
</dbReference>
<evidence type="ECO:0000256" key="3">
    <source>
        <dbReference type="ARBA" id="ARBA00022989"/>
    </source>
</evidence>
<protein>
    <recommendedName>
        <fullName evidence="7">MARVEL domain-containing protein</fullName>
    </recommendedName>
</protein>
<dbReference type="OrthoDB" id="10028364at2759"/>
<reference evidence="8" key="1">
    <citation type="submission" date="2021-03" db="EMBL/GenBank/DDBJ databases">
        <title>Chromosome level genome of the anhydrobiotic midge Polypedilum vanderplanki.</title>
        <authorList>
            <person name="Yoshida Y."/>
            <person name="Kikawada T."/>
            <person name="Gusev O."/>
        </authorList>
    </citation>
    <scope>NUCLEOTIDE SEQUENCE</scope>
    <source>
        <strain evidence="8">NIAS01</strain>
        <tissue evidence="8">Whole body or cell culture</tissue>
    </source>
</reference>
<dbReference type="EMBL" id="JADBJN010000002">
    <property type="protein sequence ID" value="KAG5674622.1"/>
    <property type="molecule type" value="Genomic_DNA"/>
</dbReference>
<proteinExistence type="predicted"/>
<keyword evidence="4 5" id="KW-0472">Membrane</keyword>
<keyword evidence="3 6" id="KW-1133">Transmembrane helix</keyword>
<dbReference type="InterPro" id="IPR050578">
    <property type="entry name" value="MARVEL-CKLF_proteins"/>
</dbReference>
<feature type="transmembrane region" description="Helical" evidence="6">
    <location>
        <begin position="29"/>
        <end position="49"/>
    </location>
</feature>
<sequence length="173" mass="19309">MSTFTQTETHASIRPEIRFDLEYLKSLNGYLKVGLILLGIINVIIINSSAYAFGFYNFVVGFSLWITIMMLLLFLFHIPEKFYTLPWLPVEIGAICLISLLYFIASLIAILKPNAIATIAGLFGFITTAGYFYSGYLKYKQWKSGELAQGTMISRSTTTSTSNPNQQASAFPA</sequence>
<evidence type="ECO:0000256" key="1">
    <source>
        <dbReference type="ARBA" id="ARBA00004141"/>
    </source>
</evidence>
<evidence type="ECO:0000256" key="2">
    <source>
        <dbReference type="ARBA" id="ARBA00022692"/>
    </source>
</evidence>
<evidence type="ECO:0000313" key="9">
    <source>
        <dbReference type="Proteomes" id="UP001107558"/>
    </source>
</evidence>
<evidence type="ECO:0000256" key="5">
    <source>
        <dbReference type="PROSITE-ProRule" id="PRU00581"/>
    </source>
</evidence>
<keyword evidence="9" id="KW-1185">Reference proteome</keyword>
<dbReference type="PROSITE" id="PS51225">
    <property type="entry name" value="MARVEL"/>
    <property type="match status" value="1"/>
</dbReference>
<feature type="transmembrane region" description="Helical" evidence="6">
    <location>
        <begin position="55"/>
        <end position="76"/>
    </location>
</feature>
<comment type="subcellular location">
    <subcellularLocation>
        <location evidence="1">Membrane</location>
        <topology evidence="1">Multi-pass membrane protein</topology>
    </subcellularLocation>
</comment>
<evidence type="ECO:0000256" key="4">
    <source>
        <dbReference type="ARBA" id="ARBA00023136"/>
    </source>
</evidence>
<comment type="caution">
    <text evidence="8">The sequence shown here is derived from an EMBL/GenBank/DDBJ whole genome shotgun (WGS) entry which is preliminary data.</text>
</comment>
<evidence type="ECO:0000259" key="7">
    <source>
        <dbReference type="PROSITE" id="PS51225"/>
    </source>
</evidence>
<dbReference type="GO" id="GO:0016020">
    <property type="term" value="C:membrane"/>
    <property type="evidence" value="ECO:0007669"/>
    <property type="project" value="UniProtKB-SubCell"/>
</dbReference>
<feature type="transmembrane region" description="Helical" evidence="6">
    <location>
        <begin position="88"/>
        <end position="109"/>
    </location>
</feature>
<feature type="domain" description="MARVEL" evidence="7">
    <location>
        <begin position="23"/>
        <end position="143"/>
    </location>
</feature>
<dbReference type="PANTHER" id="PTHR22776">
    <property type="entry name" value="MARVEL-CONTAINING POTENTIAL LIPID RAFT-ASSOCIATED PROTEIN"/>
    <property type="match status" value="1"/>
</dbReference>
<keyword evidence="2 5" id="KW-0812">Transmembrane</keyword>
<evidence type="ECO:0000256" key="6">
    <source>
        <dbReference type="SAM" id="Phobius"/>
    </source>
</evidence>